<dbReference type="SMART" id="SM00482">
    <property type="entry name" value="POLAc"/>
    <property type="match status" value="1"/>
</dbReference>
<dbReference type="OrthoDB" id="5588663at2759"/>
<evidence type="ECO:0000256" key="1">
    <source>
        <dbReference type="ARBA" id="ARBA00031966"/>
    </source>
</evidence>
<dbReference type="GO" id="GO:0032043">
    <property type="term" value="P:mitochondrial DNA catabolic process"/>
    <property type="evidence" value="ECO:0007669"/>
    <property type="project" value="EnsemblFungi"/>
</dbReference>
<reference evidence="3 4" key="1">
    <citation type="journal article" date="2011" name="Science">
        <title>Comparative functional genomics of the fission yeasts.</title>
        <authorList>
            <person name="Rhind N."/>
            <person name="Chen Z."/>
            <person name="Yassour M."/>
            <person name="Thompson D.A."/>
            <person name="Haas B.J."/>
            <person name="Habib N."/>
            <person name="Wapinski I."/>
            <person name="Roy S."/>
            <person name="Lin M.F."/>
            <person name="Heiman D.I."/>
            <person name="Young S.K."/>
            <person name="Furuya K."/>
            <person name="Guo Y."/>
            <person name="Pidoux A."/>
            <person name="Chen H.M."/>
            <person name="Robbertse B."/>
            <person name="Goldberg J.M."/>
            <person name="Aoki K."/>
            <person name="Bayne E.H."/>
            <person name="Berlin A.M."/>
            <person name="Desjardins C.A."/>
            <person name="Dobbs E."/>
            <person name="Dukaj L."/>
            <person name="Fan L."/>
            <person name="FitzGerald M.G."/>
            <person name="French C."/>
            <person name="Gujja S."/>
            <person name="Hansen K."/>
            <person name="Keifenheim D."/>
            <person name="Levin J.Z."/>
            <person name="Mosher R.A."/>
            <person name="Mueller C.A."/>
            <person name="Pfiffner J."/>
            <person name="Priest M."/>
            <person name="Russ C."/>
            <person name="Smialowska A."/>
            <person name="Swoboda P."/>
            <person name="Sykes S.M."/>
            <person name="Vaughn M."/>
            <person name="Vengrova S."/>
            <person name="Yoder R."/>
            <person name="Zeng Q."/>
            <person name="Allshire R."/>
            <person name="Baulcombe D."/>
            <person name="Birren B.W."/>
            <person name="Brown W."/>
            <person name="Ekwall K."/>
            <person name="Kellis M."/>
            <person name="Leatherwood J."/>
            <person name="Levin H."/>
            <person name="Margalit H."/>
            <person name="Martienssen R."/>
            <person name="Nieduszynski C.A."/>
            <person name="Spatafora J.W."/>
            <person name="Friedman N."/>
            <person name="Dalgaard J.Z."/>
            <person name="Baumann P."/>
            <person name="Niki H."/>
            <person name="Regev A."/>
            <person name="Nusbaum C."/>
        </authorList>
    </citation>
    <scope>NUCLEOTIDE SEQUENCE [LARGE SCALE GENOMIC DNA]</scope>
    <source>
        <strain evidence="4">OY26 / ATCC MYA-4695 / CBS 11777 / NBRC 106824 / NRRL Y48691</strain>
    </source>
</reference>
<evidence type="ECO:0000313" key="4">
    <source>
        <dbReference type="Proteomes" id="UP000015464"/>
    </source>
</evidence>
<dbReference type="FunFam" id="3.30.420.390:FF:000003">
    <property type="entry name" value="DNA polymerase gamma, mitochondrial"/>
    <property type="match status" value="1"/>
</dbReference>
<dbReference type="SUPFAM" id="SSF56672">
    <property type="entry name" value="DNA/RNA polymerases"/>
    <property type="match status" value="1"/>
</dbReference>
<dbReference type="OMA" id="AMHITNL"/>
<dbReference type="Gene3D" id="3.30.70.370">
    <property type="match status" value="1"/>
</dbReference>
<evidence type="ECO:0000259" key="2">
    <source>
        <dbReference type="SMART" id="SM00482"/>
    </source>
</evidence>
<dbReference type="InterPro" id="IPR001098">
    <property type="entry name" value="DNA-dir_DNA_pol_A_palm_dom"/>
</dbReference>
<dbReference type="Proteomes" id="UP000015464">
    <property type="component" value="Unassembled WGS sequence"/>
</dbReference>
<feature type="domain" description="DNA-directed DNA polymerase family A palm" evidence="2">
    <location>
        <begin position="674"/>
        <end position="910"/>
    </location>
</feature>
<protein>
    <recommendedName>
        <fullName evidence="1">Mitochondrial DNA polymerase catalytic subunit</fullName>
    </recommendedName>
</protein>
<dbReference type="RefSeq" id="XP_013025106.1">
    <property type="nucleotide sequence ID" value="XM_013169652.1"/>
</dbReference>
<dbReference type="PANTHER" id="PTHR10267:SF0">
    <property type="entry name" value="DNA POLYMERASE SUBUNIT GAMMA-1"/>
    <property type="match status" value="1"/>
</dbReference>
<dbReference type="SUPFAM" id="SSF53098">
    <property type="entry name" value="Ribonuclease H-like"/>
    <property type="match status" value="1"/>
</dbReference>
<dbReference type="PRINTS" id="PR00867">
    <property type="entry name" value="DNAPOLG"/>
</dbReference>
<name>S9VUB2_SCHCR</name>
<dbReference type="GO" id="GO:0003677">
    <property type="term" value="F:DNA binding"/>
    <property type="evidence" value="ECO:0007669"/>
    <property type="project" value="InterPro"/>
</dbReference>
<accession>S9VUB2</accession>
<dbReference type="PANTHER" id="PTHR10267">
    <property type="entry name" value="DNA POLYMERASE SUBUNIT GAMMA-1"/>
    <property type="match status" value="1"/>
</dbReference>
<proteinExistence type="predicted"/>
<dbReference type="HOGENOM" id="CLU_001524_2_1_1"/>
<dbReference type="InterPro" id="IPR041336">
    <property type="entry name" value="DNApol_Exo"/>
</dbReference>
<dbReference type="GO" id="GO:0008408">
    <property type="term" value="F:3'-5' exonuclease activity"/>
    <property type="evidence" value="ECO:0007669"/>
    <property type="project" value="EnsemblFungi"/>
</dbReference>
<dbReference type="eggNOG" id="KOG3657">
    <property type="taxonomic scope" value="Eukaryota"/>
</dbReference>
<dbReference type="InterPro" id="IPR002297">
    <property type="entry name" value="DNA-dir_DNA_pol_A_mt"/>
</dbReference>
<gene>
    <name evidence="3" type="ORF">SPOG_03239</name>
</gene>
<dbReference type="GO" id="GO:0006264">
    <property type="term" value="P:mitochondrial DNA replication"/>
    <property type="evidence" value="ECO:0007669"/>
    <property type="project" value="EnsemblFungi"/>
</dbReference>
<dbReference type="AlphaFoldDB" id="S9VUB2"/>
<sequence>MAAKIDYMPGYAARKLVSRWLFVVQPKLACHRFCVNSRSFSTHKLTDDGALRINPVGIQYLSPALQSQVFPGKPHKPPDLYVELAKLHLQKHDLLGRETTKLPSYNFRLPALQGKTLGEHFEAIGHECAEPYLTNAKSFGLSSLPSIPKNWLHQSGWTRYGFDDTVEQVPYPKEAMIVFDVEVLYKVSDFAVLAVAASPEAWYCWLSPWLLGETEQDRHLIPLRPEGHLIVGHHISFDRQRILQEYNLKRSNNAFIDTMSLHVATNGMCSRQKPTWLKARKAFRQSVINEDNGLDENSSQIESNYHDYIEQEPWLRHSSVNSLKDVAKFHCNIEMNKDVRDIFSELDKGVILQHLDEAISYCASDVHATHKVYQKVFPQFLEVCPHPVTFAAMLLMTTSFLPVNKSWERYIKNTEDCFQSMSNAVQEKLSYYAEQTKNLQEDESVVSKDPWLRQLDWSPCKLYRKPAKSTIIPPVVPKWYKVVYDKNLQKAVVSDKSRLAPILLRLQWEGHPLVWSHVHGWVFGVEKKSQEHIDNFVRRKFFHCICDPQKDPKLEAESYVYFKVPHKDGPEARCGSPLSKTYQSYFEEGILTSKFEIAKKALEMSTSCSYWRSARDRIQSQMVIWEKDADLGLKSQPDGFGIILPRIIPMGTVTRRAVENTWLTASNAKKNRLGSELKAMVRAPEGYTFVGADVDSEELWIVAAIGDSQFRLHGATALSWMTLEGKKSEGTDLHSKTAAILGVSRDAAKIFNYGRLYGAGLKHTALLLKQFNSSLDDTQAANLAKALYKSTKGVRSEVSKRLLAMGIPEHYFWSKGSESFVFNKLESMAQMPFPRTPVLNAGITQALSTKNLSKSSFMTSRVNWAIQSSAVDYLHLLVVSMEHLTRKYNLEARLSLTVHDEVRYFSSVRDRFRVALALQVANLWTRSFFCHRLGIDELPQSVAFFSSVDVDHVLRKDVKMDCVTPSNPTPIPPGKEYNIDALLCQLTENNQYLEPLERLEVDSISEGESILNKEEDLKALAYLKAQAFH</sequence>
<keyword evidence="4" id="KW-1185">Reference proteome</keyword>
<dbReference type="STRING" id="653667.S9VUB2"/>
<dbReference type="Pfam" id="PF18136">
    <property type="entry name" value="DNApol_Exo"/>
    <property type="match status" value="1"/>
</dbReference>
<evidence type="ECO:0000313" key="3">
    <source>
        <dbReference type="EMBL" id="EPY49764.1"/>
    </source>
</evidence>
<dbReference type="InterPro" id="IPR012337">
    <property type="entry name" value="RNaseH-like_sf"/>
</dbReference>
<dbReference type="Pfam" id="PF00476">
    <property type="entry name" value="DNA_pol_A"/>
    <property type="match status" value="1"/>
</dbReference>
<dbReference type="Gene3D" id="3.30.420.390">
    <property type="match status" value="1"/>
</dbReference>
<organism evidence="3 4">
    <name type="scientific">Schizosaccharomyces cryophilus (strain OY26 / ATCC MYA-4695 / CBS 11777 / NBRC 106824 / NRRL Y48691)</name>
    <name type="common">Fission yeast</name>
    <dbReference type="NCBI Taxonomy" id="653667"/>
    <lineage>
        <taxon>Eukaryota</taxon>
        <taxon>Fungi</taxon>
        <taxon>Dikarya</taxon>
        <taxon>Ascomycota</taxon>
        <taxon>Taphrinomycotina</taxon>
        <taxon>Schizosaccharomycetes</taxon>
        <taxon>Schizosaccharomycetales</taxon>
        <taxon>Schizosaccharomycetaceae</taxon>
        <taxon>Schizosaccharomyces</taxon>
    </lineage>
</organism>
<dbReference type="EMBL" id="KE546994">
    <property type="protein sequence ID" value="EPY49764.1"/>
    <property type="molecule type" value="Genomic_DNA"/>
</dbReference>
<dbReference type="GO" id="GO:0006995">
    <property type="term" value="P:cellular response to nitrogen starvation"/>
    <property type="evidence" value="ECO:0007669"/>
    <property type="project" value="EnsemblFungi"/>
</dbReference>
<dbReference type="GO" id="GO:0003887">
    <property type="term" value="F:DNA-directed DNA polymerase activity"/>
    <property type="evidence" value="ECO:0007669"/>
    <property type="project" value="EnsemblFungi"/>
</dbReference>
<dbReference type="Gene3D" id="1.10.150.20">
    <property type="entry name" value="5' to 3' exonuclease, C-terminal subdomain"/>
    <property type="match status" value="1"/>
</dbReference>
<dbReference type="GeneID" id="25037556"/>
<dbReference type="InterPro" id="IPR043502">
    <property type="entry name" value="DNA/RNA_pol_sf"/>
</dbReference>
<dbReference type="GO" id="GO:0005760">
    <property type="term" value="C:gamma DNA polymerase complex"/>
    <property type="evidence" value="ECO:0007669"/>
    <property type="project" value="InterPro"/>
</dbReference>